<evidence type="ECO:0000256" key="1">
    <source>
        <dbReference type="SAM" id="Phobius"/>
    </source>
</evidence>
<protein>
    <recommendedName>
        <fullName evidence="3">DUF2878 domain-containing protein</fullName>
    </recommendedName>
</protein>
<gene>
    <name evidence="2" type="ORF">DT99_30310</name>
</gene>
<keyword evidence="1" id="KW-0472">Membrane</keyword>
<sequence>MLHSAAVETAAYLVLSQAGWLVCVSSAAHGRGWIGTLCAVLLAGGHLLRTRFPAREAALIAIVAAIGWSWDAVPVATGALHYPNGVLLDGTAPYWIAGLWVLFAAQLNVLLRWLRGRWLAAALLGAVAGPLSFRAGAALGAVRFVSPTAWMLLACGWAVVLPAAVWLGQRLDGTRDDH</sequence>
<feature type="transmembrane region" description="Helical" evidence="1">
    <location>
        <begin position="57"/>
        <end position="80"/>
    </location>
</feature>
<keyword evidence="1" id="KW-0812">Transmembrane</keyword>
<keyword evidence="1" id="KW-1133">Transmembrane helix</keyword>
<reference evidence="2" key="1">
    <citation type="submission" date="2014-04" db="EMBL/GenBank/DDBJ databases">
        <title>In planta biocontrol of soil-borne Fusarium wilt of banana through a plant endophytic bacterium, Burkholderia cenocepacia 869T2.</title>
        <authorList>
            <person name="Ho Y.-N."/>
            <person name="Chiang H.-M."/>
            <person name="Chao C.-P."/>
            <person name="Su C.-C."/>
            <person name="Hsu H.-F."/>
            <person name="Guo C.-T."/>
            <person name="Hsieh J.-L."/>
            <person name="Huang C.-C."/>
        </authorList>
    </citation>
    <scope>NUCLEOTIDE SEQUENCE [LARGE SCALE GENOMIC DNA]</scope>
    <source>
        <strain evidence="2">869T2</strain>
    </source>
</reference>
<evidence type="ECO:0000313" key="2">
    <source>
        <dbReference type="EMBL" id="KEA56030.1"/>
    </source>
</evidence>
<comment type="caution">
    <text evidence="2">The sequence shown here is derived from an EMBL/GenBank/DDBJ whole genome shotgun (WGS) entry which is preliminary data.</text>
</comment>
<feature type="transmembrane region" description="Helical" evidence="1">
    <location>
        <begin position="92"/>
        <end position="111"/>
    </location>
</feature>
<proteinExistence type="predicted"/>
<dbReference type="OrthoDB" id="288800at2"/>
<dbReference type="InterPro" id="IPR021306">
    <property type="entry name" value="DUF2878"/>
</dbReference>
<organism evidence="2">
    <name type="scientific">Burkholderia cenocepacia</name>
    <dbReference type="NCBI Taxonomy" id="95486"/>
    <lineage>
        <taxon>Bacteria</taxon>
        <taxon>Pseudomonadati</taxon>
        <taxon>Pseudomonadota</taxon>
        <taxon>Betaproteobacteria</taxon>
        <taxon>Burkholderiales</taxon>
        <taxon>Burkholderiaceae</taxon>
        <taxon>Burkholderia</taxon>
        <taxon>Burkholderia cepacia complex</taxon>
    </lineage>
</organism>
<evidence type="ECO:0008006" key="3">
    <source>
        <dbReference type="Google" id="ProtNLM"/>
    </source>
</evidence>
<feature type="transmembrane region" description="Helical" evidence="1">
    <location>
        <begin position="148"/>
        <end position="168"/>
    </location>
</feature>
<feature type="transmembrane region" description="Helical" evidence="1">
    <location>
        <begin position="118"/>
        <end position="142"/>
    </location>
</feature>
<dbReference type="Pfam" id="PF11086">
    <property type="entry name" value="DUF2878"/>
    <property type="match status" value="1"/>
</dbReference>
<name>A0A071M671_9BURK</name>
<dbReference type="EMBL" id="JJOA01000034">
    <property type="protein sequence ID" value="KEA56030.1"/>
    <property type="molecule type" value="Genomic_DNA"/>
</dbReference>
<accession>A0A071M671</accession>
<dbReference type="AlphaFoldDB" id="A0A071M671"/>